<keyword evidence="4" id="KW-1185">Reference proteome</keyword>
<protein>
    <submittedName>
        <fullName evidence="3">AAA family ATPase</fullName>
    </submittedName>
</protein>
<dbReference type="Pfam" id="PF13558">
    <property type="entry name" value="SbcC_Walker_B"/>
    <property type="match status" value="1"/>
</dbReference>
<proteinExistence type="predicted"/>
<sequence>MRILRISGKNLASLAGEFRVDFESEPLASSGLFAISGPTGAGKSTLLDALCLALYDATPRLLKRAGSQLPDVGGDTVSALDPRTLLRRGAAEAWAEVDFAGNDEIRYRARWSVRRAYGKPGGALQPSKMTLHRLPELDPLGGTKTEVAAEIVARIGLSFEQFTRAVLLAQNEFSAFLKTDENERGELLETLTGTTIYTEISKRAFERYRAEQERTRMLAAQLANQAPLPAQERAKLDADRVNAELALEAADARRAALEHELRWHQEAAKLERSEAQAGEALAQAQAALAASAERRRRLATLDAVQPARPLVTEITRLEEERKAAVESGDKLEAALATALEARRQAVLDADAALAAVDAADGALRSAAPQLDEAKALDAAVAALAPSHEQASNALEAARTEARQARGVHQAKAAEHEAARRQRDGAAAWLSAHTRLEPMAAQWPRWDKLLAQAGHAVAADAAASAALAAAGRQAAEAAQHEQAAAGALQDASARLEALDTARREAMAALESNDPQALDNERHALDARRERLAAADKAWTALVTTRQELADTAGELDRVDTARAASTRLLDEARAAAPALLAAMQQAEKSLSAAELACAADVEELRATLDDDTPCPVCGSHAHPYRDSGREGVLRSMLTNLRAEVNACRVRVRQNEAVQATQAATLAAASERLASLQRERATLARVVQELEDEWQAEPLAAEAPADALRAAWFAEARDTLRAAVAALEGRATALRRAAQARDAAQAAYDKAHADHAGLRRAADSARDSVARLQAELRAASVQQEAASAQLAAVLAELDPVLCDACGDRWQDAWRRNPGAWRDARAAEAAQWQEQAALHTRSAAAAATLDAEVAGLAQRIAQADRHGAGVAAEFKRIDGELGAKRGQRLGLWQGRPVAEVERELLAAVAAARNHLSARQAIAADTAQREAGARTALAQLNEHIAGLDAAGARAAAALADWLEDYRRNCETRNAHGGHSDHSGHDSDDRVDPVEDAAELGRLLAVGSTWLAQERAALGALGAQVASATAVLAERRAQRALHRESTPESGLSAEAVAAAVVALTDERRGAHDLATELRMRAAQDDTRRVQAQAVLAEIERQQAQEQRWGRLSELIGSSDGKKFRNYAQQFTLDVLLGYANAHLAQLARRYRLERVTHNGAPSLALMVRDQDMGGEVRSVNSLSGGESFLVSLALALGLASLSSNRVRVESLFIDEGFGSLDSDTLGVAMDALDALQSMGRKVGVISHVQEMTERIATKVLVRPGGGGSSAVVVE</sequence>
<dbReference type="PANTHER" id="PTHR32114:SF2">
    <property type="entry name" value="ABC TRANSPORTER ABCH.3"/>
    <property type="match status" value="1"/>
</dbReference>
<keyword evidence="1" id="KW-0175">Coiled coil</keyword>
<dbReference type="SUPFAM" id="SSF52540">
    <property type="entry name" value="P-loop containing nucleoside triphosphate hydrolases"/>
    <property type="match status" value="1"/>
</dbReference>
<evidence type="ECO:0000259" key="2">
    <source>
        <dbReference type="Pfam" id="PF13476"/>
    </source>
</evidence>
<name>A0ABV6FA07_9BURK</name>
<dbReference type="InterPro" id="IPR027417">
    <property type="entry name" value="P-loop_NTPase"/>
</dbReference>
<evidence type="ECO:0000313" key="3">
    <source>
        <dbReference type="EMBL" id="MFC0250362.1"/>
    </source>
</evidence>
<feature type="coiled-coil region" evidence="1">
    <location>
        <begin position="753"/>
        <end position="787"/>
    </location>
</feature>
<feature type="coiled-coil region" evidence="1">
    <location>
        <begin position="240"/>
        <end position="287"/>
    </location>
</feature>
<feature type="coiled-coil region" evidence="1">
    <location>
        <begin position="664"/>
        <end position="691"/>
    </location>
</feature>
<dbReference type="Pfam" id="PF13476">
    <property type="entry name" value="AAA_23"/>
    <property type="match status" value="1"/>
</dbReference>
<dbReference type="EMBL" id="JBHLWP010000001">
    <property type="protein sequence ID" value="MFC0250362.1"/>
    <property type="molecule type" value="Genomic_DNA"/>
</dbReference>
<comment type="caution">
    <text evidence="3">The sequence shown here is derived from an EMBL/GenBank/DDBJ whole genome shotgun (WGS) entry which is preliminary data.</text>
</comment>
<feature type="domain" description="Rad50/SbcC-type AAA" evidence="2">
    <location>
        <begin position="5"/>
        <end position="213"/>
    </location>
</feature>
<reference evidence="3 4" key="1">
    <citation type="submission" date="2024-09" db="EMBL/GenBank/DDBJ databases">
        <authorList>
            <person name="Sun Q."/>
            <person name="Mori K."/>
        </authorList>
    </citation>
    <scope>NUCLEOTIDE SEQUENCE [LARGE SCALE GENOMIC DNA]</scope>
    <source>
        <strain evidence="3 4">CCM 7792</strain>
    </source>
</reference>
<organism evidence="3 4">
    <name type="scientific">Massilia consociata</name>
    <dbReference type="NCBI Taxonomy" id="760117"/>
    <lineage>
        <taxon>Bacteria</taxon>
        <taxon>Pseudomonadati</taxon>
        <taxon>Pseudomonadota</taxon>
        <taxon>Betaproteobacteria</taxon>
        <taxon>Burkholderiales</taxon>
        <taxon>Oxalobacteraceae</taxon>
        <taxon>Telluria group</taxon>
        <taxon>Massilia</taxon>
    </lineage>
</organism>
<gene>
    <name evidence="3" type="ORF">ACFFJK_00505</name>
</gene>
<dbReference type="RefSeq" id="WP_379677114.1">
    <property type="nucleotide sequence ID" value="NZ_JBHLWP010000001.1"/>
</dbReference>
<dbReference type="Gene3D" id="3.40.50.300">
    <property type="entry name" value="P-loop containing nucleotide triphosphate hydrolases"/>
    <property type="match status" value="2"/>
</dbReference>
<evidence type="ECO:0000256" key="1">
    <source>
        <dbReference type="SAM" id="Coils"/>
    </source>
</evidence>
<dbReference type="Proteomes" id="UP001589773">
    <property type="component" value="Unassembled WGS sequence"/>
</dbReference>
<dbReference type="InterPro" id="IPR038729">
    <property type="entry name" value="Rad50/SbcC_AAA"/>
</dbReference>
<dbReference type="PANTHER" id="PTHR32114">
    <property type="entry name" value="ABC TRANSPORTER ABCH.3"/>
    <property type="match status" value="1"/>
</dbReference>
<accession>A0ABV6FA07</accession>
<evidence type="ECO:0000313" key="4">
    <source>
        <dbReference type="Proteomes" id="UP001589773"/>
    </source>
</evidence>